<sequence length="118" mass="13029">MSVLQPMMRSVLPSMVQRVAARCCTTTTAAAAAGQSHFTLPQVLGTVYLNDAITSKHLPGIKEWIHGSDCLHNAYGHTLNLLQIKMPKDKDDAGETYRDIQLPLDENAVAQVERIRRS</sequence>
<comment type="caution">
    <text evidence="1">The sequence shown here is derived from an EMBL/GenBank/DDBJ whole genome shotgun (WGS) entry which is preliminary data.</text>
</comment>
<reference evidence="1 2" key="1">
    <citation type="submission" date="2020-04" db="EMBL/GenBank/DDBJ databases">
        <title>Perkinsus olseni comparative genomics.</title>
        <authorList>
            <person name="Bogema D.R."/>
        </authorList>
    </citation>
    <scope>NUCLEOTIDE SEQUENCE [LARGE SCALE GENOMIC DNA]</scope>
    <source>
        <strain evidence="1">ATCC PRA-205</strain>
    </source>
</reference>
<evidence type="ECO:0000313" key="2">
    <source>
        <dbReference type="Proteomes" id="UP000574390"/>
    </source>
</evidence>
<organism evidence="1 2">
    <name type="scientific">Perkinsus olseni</name>
    <name type="common">Perkinsus atlanticus</name>
    <dbReference type="NCBI Taxonomy" id="32597"/>
    <lineage>
        <taxon>Eukaryota</taxon>
        <taxon>Sar</taxon>
        <taxon>Alveolata</taxon>
        <taxon>Perkinsozoa</taxon>
        <taxon>Perkinsea</taxon>
        <taxon>Perkinsida</taxon>
        <taxon>Perkinsidae</taxon>
        <taxon>Perkinsus</taxon>
    </lineage>
</organism>
<dbReference type="EMBL" id="JABANM010010144">
    <property type="protein sequence ID" value="KAF4739832.1"/>
    <property type="molecule type" value="Genomic_DNA"/>
</dbReference>
<accession>A0A7J6T512</accession>
<name>A0A7J6T512_PEROL</name>
<evidence type="ECO:0000313" key="1">
    <source>
        <dbReference type="EMBL" id="KAF4739832.1"/>
    </source>
</evidence>
<gene>
    <name evidence="1" type="ORF">FOZ62_008064</name>
</gene>
<dbReference type="AlphaFoldDB" id="A0A7J6T512"/>
<dbReference type="Proteomes" id="UP000574390">
    <property type="component" value="Unassembled WGS sequence"/>
</dbReference>
<protein>
    <submittedName>
        <fullName evidence="1">Uncharacterized protein</fullName>
    </submittedName>
</protein>
<proteinExistence type="predicted"/>